<dbReference type="AlphaFoldDB" id="A0A1C7P332"/>
<evidence type="ECO:0000256" key="5">
    <source>
        <dbReference type="ARBA" id="ARBA00022692"/>
    </source>
</evidence>
<dbReference type="STRING" id="1612624.ADU59_09600"/>
<dbReference type="Pfam" id="PF00528">
    <property type="entry name" value="BPD_transp_1"/>
    <property type="match status" value="1"/>
</dbReference>
<dbReference type="InterPro" id="IPR035906">
    <property type="entry name" value="MetI-like_sf"/>
</dbReference>
<keyword evidence="3 8" id="KW-0813">Transport</keyword>
<feature type="transmembrane region" description="Helical" evidence="8">
    <location>
        <begin position="21"/>
        <end position="47"/>
    </location>
</feature>
<dbReference type="EMBL" id="LGLV01000006">
    <property type="protein sequence ID" value="OBZ95631.1"/>
    <property type="molecule type" value="Genomic_DNA"/>
</dbReference>
<name>A0A1C7P332_9HYPH</name>
<feature type="transmembrane region" description="Helical" evidence="8">
    <location>
        <begin position="67"/>
        <end position="92"/>
    </location>
</feature>
<dbReference type="PANTHER" id="PTHR42929">
    <property type="entry name" value="INNER MEMBRANE ABC TRANSPORTER PERMEASE PROTEIN YDCU-RELATED-RELATED"/>
    <property type="match status" value="1"/>
</dbReference>
<keyword evidence="6 8" id="KW-1133">Transmembrane helix</keyword>
<dbReference type="GO" id="GO:0055085">
    <property type="term" value="P:transmembrane transport"/>
    <property type="evidence" value="ECO:0007669"/>
    <property type="project" value="InterPro"/>
</dbReference>
<keyword evidence="11" id="KW-1185">Reference proteome</keyword>
<feature type="transmembrane region" description="Helical" evidence="8">
    <location>
        <begin position="104"/>
        <end position="130"/>
    </location>
</feature>
<organism evidence="10 11">
    <name type="scientific">Pararhizobium polonicum</name>
    <dbReference type="NCBI Taxonomy" id="1612624"/>
    <lineage>
        <taxon>Bacteria</taxon>
        <taxon>Pseudomonadati</taxon>
        <taxon>Pseudomonadota</taxon>
        <taxon>Alphaproteobacteria</taxon>
        <taxon>Hyphomicrobiales</taxon>
        <taxon>Rhizobiaceae</taxon>
        <taxon>Rhizobium/Agrobacterium group</taxon>
        <taxon>Pararhizobium</taxon>
    </lineage>
</organism>
<dbReference type="PATRIC" id="fig|1612624.7.peg.3461"/>
<evidence type="ECO:0000256" key="7">
    <source>
        <dbReference type="ARBA" id="ARBA00023136"/>
    </source>
</evidence>
<protein>
    <recommendedName>
        <fullName evidence="9">ABC transmembrane type-1 domain-containing protein</fullName>
    </recommendedName>
</protein>
<dbReference type="Proteomes" id="UP000093111">
    <property type="component" value="Unassembled WGS sequence"/>
</dbReference>
<evidence type="ECO:0000313" key="10">
    <source>
        <dbReference type="EMBL" id="OBZ95631.1"/>
    </source>
</evidence>
<feature type="transmembrane region" description="Helical" evidence="8">
    <location>
        <begin position="205"/>
        <end position="235"/>
    </location>
</feature>
<evidence type="ECO:0000259" key="9">
    <source>
        <dbReference type="PROSITE" id="PS50928"/>
    </source>
</evidence>
<comment type="similarity">
    <text evidence="2">Belongs to the binding-protein-dependent transport system permease family. CysTW subfamily.</text>
</comment>
<reference evidence="10 11" key="1">
    <citation type="journal article" date="2016" name="Syst. Appl. Microbiol.">
        <title>Pararhizobium polonicum sp. nov. isolated from tumors on stone fruit rootstocks.</title>
        <authorList>
            <person name="Pulawska J."/>
            <person name="Kuzmanovic N."/>
            <person name="Willems A."/>
            <person name="Pothier J.F."/>
        </authorList>
    </citation>
    <scope>NUCLEOTIDE SEQUENCE [LARGE SCALE GENOMIC DNA]</scope>
    <source>
        <strain evidence="10 11">F5.1</strain>
    </source>
</reference>
<evidence type="ECO:0000256" key="1">
    <source>
        <dbReference type="ARBA" id="ARBA00004651"/>
    </source>
</evidence>
<proteinExistence type="inferred from homology"/>
<evidence type="ECO:0000256" key="8">
    <source>
        <dbReference type="RuleBase" id="RU363032"/>
    </source>
</evidence>
<dbReference type="GO" id="GO:0005886">
    <property type="term" value="C:plasma membrane"/>
    <property type="evidence" value="ECO:0007669"/>
    <property type="project" value="UniProtKB-SubCell"/>
</dbReference>
<evidence type="ECO:0000256" key="3">
    <source>
        <dbReference type="ARBA" id="ARBA00022448"/>
    </source>
</evidence>
<accession>A0A1C7P332</accession>
<evidence type="ECO:0000256" key="2">
    <source>
        <dbReference type="ARBA" id="ARBA00007069"/>
    </source>
</evidence>
<dbReference type="SUPFAM" id="SSF161098">
    <property type="entry name" value="MetI-like"/>
    <property type="match status" value="1"/>
</dbReference>
<evidence type="ECO:0000256" key="6">
    <source>
        <dbReference type="ARBA" id="ARBA00022989"/>
    </source>
</evidence>
<keyword evidence="5 8" id="KW-0812">Transmembrane</keyword>
<comment type="caution">
    <text evidence="10">The sequence shown here is derived from an EMBL/GenBank/DDBJ whole genome shotgun (WGS) entry which is preliminary data.</text>
</comment>
<keyword evidence="7 8" id="KW-0472">Membrane</keyword>
<dbReference type="PROSITE" id="PS50928">
    <property type="entry name" value="ABC_TM1"/>
    <property type="match status" value="1"/>
</dbReference>
<evidence type="ECO:0000256" key="4">
    <source>
        <dbReference type="ARBA" id="ARBA00022475"/>
    </source>
</evidence>
<dbReference type="CDD" id="cd06261">
    <property type="entry name" value="TM_PBP2"/>
    <property type="match status" value="1"/>
</dbReference>
<sequence>MPDPPSTSLTAWERQQRGLTLSLMTLPTFAMIAVFVLPLLVLLWMSFGGGARDGFSLQGYRDLMQPVYIKLLLFTLQLALLTTVLCAIFGYPLAYLMVNVSSRFAAWMGVVLFITLWLSFLARTFAWIIILQRRGVVNNLLMSTGIIDAPLELVYNKLGAYIGMVHILLPFMVLTLIPAMKAIDPAYVRAALSLGARPARVFRDIYLPLSLPGLVAGSMLVFTLAFGFFITPAILGGGRAPTIVMAIRDQIQQLGNLQLAAATSMVLLVFCLGLLFVYDRVAGIDRLYDKGGK</sequence>
<evidence type="ECO:0000313" key="11">
    <source>
        <dbReference type="Proteomes" id="UP000093111"/>
    </source>
</evidence>
<feature type="transmembrane region" description="Helical" evidence="8">
    <location>
        <begin position="255"/>
        <end position="278"/>
    </location>
</feature>
<dbReference type="PANTHER" id="PTHR42929:SF5">
    <property type="entry name" value="ABC TRANSPORTER PERMEASE PROTEIN"/>
    <property type="match status" value="1"/>
</dbReference>
<keyword evidence="4" id="KW-1003">Cell membrane</keyword>
<gene>
    <name evidence="10" type="ORF">ADU59_09600</name>
</gene>
<dbReference type="Gene3D" id="1.10.3720.10">
    <property type="entry name" value="MetI-like"/>
    <property type="match status" value="1"/>
</dbReference>
<dbReference type="InterPro" id="IPR000515">
    <property type="entry name" value="MetI-like"/>
</dbReference>
<comment type="subcellular location">
    <subcellularLocation>
        <location evidence="1 8">Cell membrane</location>
        <topology evidence="1 8">Multi-pass membrane protein</topology>
    </subcellularLocation>
</comment>
<feature type="domain" description="ABC transmembrane type-1" evidence="9">
    <location>
        <begin position="72"/>
        <end position="278"/>
    </location>
</feature>
<feature type="transmembrane region" description="Helical" evidence="8">
    <location>
        <begin position="158"/>
        <end position="179"/>
    </location>
</feature>